<dbReference type="Pfam" id="PF13570">
    <property type="entry name" value="Beta-prop_ACSF4"/>
    <property type="match status" value="1"/>
</dbReference>
<feature type="region of interest" description="Disordered" evidence="1">
    <location>
        <begin position="217"/>
        <end position="237"/>
    </location>
</feature>
<accession>A0A482WI57</accession>
<feature type="compositionally biased region" description="Polar residues" evidence="1">
    <location>
        <begin position="217"/>
        <end position="235"/>
    </location>
</feature>
<dbReference type="InterPro" id="IPR045851">
    <property type="entry name" value="AMP-bd_C_sf"/>
</dbReference>
<dbReference type="InterPro" id="IPR015943">
    <property type="entry name" value="WD40/YVTN_repeat-like_dom_sf"/>
</dbReference>
<reference evidence="3 4" key="1">
    <citation type="journal article" date="2017" name="Gigascience">
        <title>Genome sequence of the small brown planthopper, Laodelphax striatellus.</title>
        <authorList>
            <person name="Zhu J."/>
            <person name="Jiang F."/>
            <person name="Wang X."/>
            <person name="Yang P."/>
            <person name="Bao Y."/>
            <person name="Zhao W."/>
            <person name="Wang W."/>
            <person name="Lu H."/>
            <person name="Wang Q."/>
            <person name="Cui N."/>
            <person name="Li J."/>
            <person name="Chen X."/>
            <person name="Luo L."/>
            <person name="Yu J."/>
            <person name="Kang L."/>
            <person name="Cui F."/>
        </authorList>
    </citation>
    <scope>NUCLEOTIDE SEQUENCE [LARGE SCALE GENOMIC DNA]</scope>
    <source>
        <strain evidence="3">Lst14</strain>
    </source>
</reference>
<keyword evidence="4" id="KW-1185">Reference proteome</keyword>
<proteinExistence type="predicted"/>
<dbReference type="InterPro" id="IPR002372">
    <property type="entry name" value="PQQ_rpt_dom"/>
</dbReference>
<dbReference type="Proteomes" id="UP000291343">
    <property type="component" value="Unassembled WGS sequence"/>
</dbReference>
<dbReference type="InParanoid" id="A0A482WI57"/>
<dbReference type="SUPFAM" id="SSF56801">
    <property type="entry name" value="Acetyl-CoA synthetase-like"/>
    <property type="match status" value="1"/>
</dbReference>
<dbReference type="PANTHER" id="PTHR44394:SF1">
    <property type="entry name" value="BETA-ALANINE-ACTIVATING ENZYME"/>
    <property type="match status" value="1"/>
</dbReference>
<name>A0A482WI57_LAOST</name>
<dbReference type="GO" id="GO:0043041">
    <property type="term" value="P:amino acid activation for nonribosomal peptide biosynthetic process"/>
    <property type="evidence" value="ECO:0007669"/>
    <property type="project" value="TreeGrafter"/>
</dbReference>
<evidence type="ECO:0000256" key="1">
    <source>
        <dbReference type="SAM" id="MobiDB-lite"/>
    </source>
</evidence>
<dbReference type="InterPro" id="IPR018391">
    <property type="entry name" value="PQQ_b-propeller_rpt"/>
</dbReference>
<dbReference type="SUPFAM" id="SSF50998">
    <property type="entry name" value="Quinoprotein alcohol dehydrogenase-like"/>
    <property type="match status" value="1"/>
</dbReference>
<dbReference type="STRING" id="195883.A0A482WI57"/>
<organism evidence="3 4">
    <name type="scientific">Laodelphax striatellus</name>
    <name type="common">Small brown planthopper</name>
    <name type="synonym">Delphax striatella</name>
    <dbReference type="NCBI Taxonomy" id="195883"/>
    <lineage>
        <taxon>Eukaryota</taxon>
        <taxon>Metazoa</taxon>
        <taxon>Ecdysozoa</taxon>
        <taxon>Arthropoda</taxon>
        <taxon>Hexapoda</taxon>
        <taxon>Insecta</taxon>
        <taxon>Pterygota</taxon>
        <taxon>Neoptera</taxon>
        <taxon>Paraneoptera</taxon>
        <taxon>Hemiptera</taxon>
        <taxon>Auchenorrhyncha</taxon>
        <taxon>Fulgoroidea</taxon>
        <taxon>Delphacidae</taxon>
        <taxon>Criomorphinae</taxon>
        <taxon>Laodelphax</taxon>
    </lineage>
</organism>
<comment type="caution">
    <text evidence="3">The sequence shown here is derived from an EMBL/GenBank/DDBJ whole genome shotgun (WGS) entry which is preliminary data.</text>
</comment>
<dbReference type="SMART" id="SM00564">
    <property type="entry name" value="PQQ"/>
    <property type="match status" value="3"/>
</dbReference>
<dbReference type="PANTHER" id="PTHR44394">
    <property type="entry name" value="BETA-ALANINE-ACTIVATING ENZYME"/>
    <property type="match status" value="1"/>
</dbReference>
<evidence type="ECO:0000259" key="2">
    <source>
        <dbReference type="Pfam" id="PF13570"/>
    </source>
</evidence>
<dbReference type="InterPro" id="IPR052091">
    <property type="entry name" value="Beta-ala_Activ/Resist"/>
</dbReference>
<sequence>MEIFVENDGKSFRFLGRKDRILKRWGQKINLALIEEAARKNACVSNCCCISDDQKGLVLFYQLLDNFKKGDDSELRCWLKTDGQLPNSASIPDITVQLHEMPLNSNGKIDRSHLKNLLREIDPTDRNEIPGSELHFRSLWLSCTLGSSTLDRAKQNESSRQGSSGFVSSGGTSISALNLISKLLDLHLKVPSALLTKMLSDCTFDECYNLFRGTKFGESSSESTVNRKQNVSSDISEPEMKRQKIAYPIFQESAESEVISVKCRGNVVRYSPIYNEKNEPNSSEKISLNVEWKYFLKKCVDASPSVIALKNGTTTVAVGSHSGDLVNLDLESGLPKFSCHLPDRIESSLTVSPCGRYGIVGCYDGYLRCIEMQTGKIVLSFASSGMIKSTAVLDNQGSIIFGSYDQHLYCLSDKFQLWSYKVDGNVFSSMTSSSYNNQTLILFGCHDSNVYCLSTCAPTNPPCLFWKACLSAPVFATPFVDLKKGLVVAANTTGTIYILKLYDGRLLTSLELPGPKNDLRDVRGVKRVMKSLQKSSKNDLRNVRGVKRVMTSPQKS</sequence>
<evidence type="ECO:0000313" key="4">
    <source>
        <dbReference type="Proteomes" id="UP000291343"/>
    </source>
</evidence>
<evidence type="ECO:0000313" key="3">
    <source>
        <dbReference type="EMBL" id="RZF33194.1"/>
    </source>
</evidence>
<dbReference type="Gene3D" id="3.30.300.30">
    <property type="match status" value="1"/>
</dbReference>
<dbReference type="AlphaFoldDB" id="A0A482WI57"/>
<dbReference type="EMBL" id="QKKF02034696">
    <property type="protein sequence ID" value="RZF33194.1"/>
    <property type="molecule type" value="Genomic_DNA"/>
</dbReference>
<dbReference type="OrthoDB" id="408177at2759"/>
<dbReference type="Gene3D" id="2.130.10.10">
    <property type="entry name" value="YVTN repeat-like/Quinoprotein amine dehydrogenase"/>
    <property type="match status" value="2"/>
</dbReference>
<gene>
    <name evidence="3" type="ORF">LSTR_LSTR017614</name>
</gene>
<protein>
    <recommendedName>
        <fullName evidence="2">Pyrrolo-quinoline quinone repeat domain-containing protein</fullName>
    </recommendedName>
</protein>
<dbReference type="InterPro" id="IPR011047">
    <property type="entry name" value="Quinoprotein_ADH-like_sf"/>
</dbReference>
<feature type="domain" description="Pyrrolo-quinoline quinone repeat" evidence="2">
    <location>
        <begin position="296"/>
        <end position="412"/>
    </location>
</feature>
<dbReference type="SMR" id="A0A482WI57"/>